<dbReference type="PANTHER" id="PTHR10434">
    <property type="entry name" value="1-ACYL-SN-GLYCEROL-3-PHOSPHATE ACYLTRANSFERASE"/>
    <property type="match status" value="1"/>
</dbReference>
<dbReference type="CDD" id="cd07989">
    <property type="entry name" value="LPLAT_AGPAT-like"/>
    <property type="match status" value="1"/>
</dbReference>
<dbReference type="RefSeq" id="WP_322879534.1">
    <property type="nucleotide sequence ID" value="NZ_JAVMIP010000026.1"/>
</dbReference>
<dbReference type="InterPro" id="IPR002123">
    <property type="entry name" value="Plipid/glycerol_acylTrfase"/>
</dbReference>
<feature type="domain" description="Phospholipid/glycerol acyltransferase" evidence="3">
    <location>
        <begin position="43"/>
        <end position="166"/>
    </location>
</feature>
<evidence type="ECO:0000256" key="2">
    <source>
        <dbReference type="ARBA" id="ARBA00023315"/>
    </source>
</evidence>
<dbReference type="AlphaFoldDB" id="A0AAE4FUX4"/>
<dbReference type="PANTHER" id="PTHR10434:SF11">
    <property type="entry name" value="1-ACYL-SN-GLYCEROL-3-PHOSPHATE ACYLTRANSFERASE"/>
    <property type="match status" value="1"/>
</dbReference>
<dbReference type="Proteomes" id="UP001268256">
    <property type="component" value="Unassembled WGS sequence"/>
</dbReference>
<organism evidence="4 5">
    <name type="scientific">Pseudocalidococcus azoricus BACA0444</name>
    <dbReference type="NCBI Taxonomy" id="2918990"/>
    <lineage>
        <taxon>Bacteria</taxon>
        <taxon>Bacillati</taxon>
        <taxon>Cyanobacteriota</taxon>
        <taxon>Cyanophyceae</taxon>
        <taxon>Acaryochloridales</taxon>
        <taxon>Thermosynechococcaceae</taxon>
        <taxon>Pseudocalidococcus</taxon>
        <taxon>Pseudocalidococcus azoricus</taxon>
    </lineage>
</organism>
<dbReference type="GO" id="GO:0005886">
    <property type="term" value="C:plasma membrane"/>
    <property type="evidence" value="ECO:0007669"/>
    <property type="project" value="TreeGrafter"/>
</dbReference>
<comment type="caution">
    <text evidence="4">The sequence shown here is derived from an EMBL/GenBank/DDBJ whole genome shotgun (WGS) entry which is preliminary data.</text>
</comment>
<evidence type="ECO:0000313" key="4">
    <source>
        <dbReference type="EMBL" id="MDS3862328.1"/>
    </source>
</evidence>
<dbReference type="GO" id="GO:0003841">
    <property type="term" value="F:1-acylglycerol-3-phosphate O-acyltransferase activity"/>
    <property type="evidence" value="ECO:0007669"/>
    <property type="project" value="TreeGrafter"/>
</dbReference>
<keyword evidence="1" id="KW-0808">Transferase</keyword>
<sequence>MTPKVSPGFARFLYWAVGDGLLRNYFRQIEVTGQDYVPLTGPVIIAPTHRSRWDGLLIPYVMGRPATGRDLFFMVSHNEMLGLQGLIIRHFGGFPVNTTRPGVVSFRTAVDLLRHGQALVLFPEGNIFRNQKLTEIRPGLARIALQAATIRPKPDVKILPVAIQYAPAIPQWRASVTIRIGQPLSVATYPWQNSKQAATALTQDLTQALVDLESPEKALCSTAPTV</sequence>
<dbReference type="Pfam" id="PF01553">
    <property type="entry name" value="Acyltransferase"/>
    <property type="match status" value="1"/>
</dbReference>
<keyword evidence="5" id="KW-1185">Reference proteome</keyword>
<evidence type="ECO:0000259" key="3">
    <source>
        <dbReference type="SMART" id="SM00563"/>
    </source>
</evidence>
<proteinExistence type="predicted"/>
<dbReference type="SMART" id="SM00563">
    <property type="entry name" value="PlsC"/>
    <property type="match status" value="1"/>
</dbReference>
<evidence type="ECO:0000313" key="5">
    <source>
        <dbReference type="Proteomes" id="UP001268256"/>
    </source>
</evidence>
<evidence type="ECO:0000256" key="1">
    <source>
        <dbReference type="ARBA" id="ARBA00022679"/>
    </source>
</evidence>
<keyword evidence="2 4" id="KW-0012">Acyltransferase</keyword>
<reference evidence="5" key="1">
    <citation type="submission" date="2023-07" db="EMBL/GenBank/DDBJ databases">
        <authorList>
            <person name="Luz R."/>
            <person name="Cordeiro R."/>
            <person name="Fonseca A."/>
            <person name="Goncalves V."/>
        </authorList>
    </citation>
    <scope>NUCLEOTIDE SEQUENCE [LARGE SCALE GENOMIC DNA]</scope>
    <source>
        <strain evidence="5">BACA0444</strain>
    </source>
</reference>
<dbReference type="SUPFAM" id="SSF69593">
    <property type="entry name" value="Glycerol-3-phosphate (1)-acyltransferase"/>
    <property type="match status" value="1"/>
</dbReference>
<name>A0AAE4FUX4_9CYAN</name>
<accession>A0AAE4FUX4</accession>
<dbReference type="GO" id="GO:0006654">
    <property type="term" value="P:phosphatidic acid biosynthetic process"/>
    <property type="evidence" value="ECO:0007669"/>
    <property type="project" value="TreeGrafter"/>
</dbReference>
<dbReference type="EMBL" id="JAVMIP010000026">
    <property type="protein sequence ID" value="MDS3862328.1"/>
    <property type="molecule type" value="Genomic_DNA"/>
</dbReference>
<protein>
    <submittedName>
        <fullName evidence="4">Lysophospholipid acyltransferase family protein</fullName>
    </submittedName>
</protein>
<gene>
    <name evidence="4" type="ORF">RIF25_16125</name>
</gene>